<dbReference type="CDD" id="cd14502">
    <property type="entry name" value="RNA_5'-triphosphatase"/>
    <property type="match status" value="1"/>
</dbReference>
<dbReference type="PANTHER" id="PTHR43798">
    <property type="entry name" value="MONOACYLGLYCEROL LIPASE"/>
    <property type="match status" value="1"/>
</dbReference>
<sequence length="561" mass="63669">MYPALIRSPTCRRSVIAIALATTAGLFYLYTDPRHFRRRLIQRLWYLISKRDLSEAQLEREIIAEPEPAIVADHTQYVELNGHRLRIVHIIHELGSKVPLLVFLHGLGGQASQWQNQLEYFSQTAHVLAIDLLGCGHSDVAFDWESYTTKSLVNDVISLLTDRYQYPSTVIIAHAYGCSIAAHVAASPLIQPSLRGLVLISPKEHMEESQAKSQQTLRWVPDWMFDIARTADRKGGLSSKNVERFLGLDVDDRLRRNQLRWNLLSRTPVYKRFVSGATFPTRSVYQNIRTGVLLISGSEDKVTPPTDVNVIRNHLLGLDPAETNWDSVGRTDGIRVPEPYVIPDVGHLPMVVHPELVNPVVSDFLIKNCKLQTLSGAWQALHRTKGENKWDLKNYEKWARTAPITDGPIGPSLFRAMKVMRQTDPGHCPSAFLAKYPEIGFIIDISNDTPPYRASDFEHSRIEYIKLRTVSKIPPERRDVDTFIATAAACWEKKPDAQIAVHCHYGFNRTGFFICCYMIERLGVSVPDAIRHFAEARAPGIRHAHFVDELYLRYVLPQRGS</sequence>
<dbReference type="SUPFAM" id="SSF52799">
    <property type="entry name" value="(Phosphotyrosine protein) phosphatases II"/>
    <property type="match status" value="1"/>
</dbReference>
<evidence type="ECO:0000256" key="2">
    <source>
        <dbReference type="ARBA" id="ARBA00022912"/>
    </source>
</evidence>
<dbReference type="InterPro" id="IPR000073">
    <property type="entry name" value="AB_hydrolase_1"/>
</dbReference>
<dbReference type="InterPro" id="IPR050266">
    <property type="entry name" value="AB_hydrolase_sf"/>
</dbReference>
<dbReference type="Pfam" id="PF00561">
    <property type="entry name" value="Abhydrolase_1"/>
    <property type="match status" value="1"/>
</dbReference>
<evidence type="ECO:0000313" key="5">
    <source>
        <dbReference type="EMBL" id="ORY92350.1"/>
    </source>
</evidence>
<keyword evidence="6" id="KW-1185">Reference proteome</keyword>
<dbReference type="AlphaFoldDB" id="A0A1X2H3F7"/>
<dbReference type="SMART" id="SM00195">
    <property type="entry name" value="DSPc"/>
    <property type="match status" value="1"/>
</dbReference>
<proteinExistence type="predicted"/>
<feature type="transmembrane region" description="Helical" evidence="3">
    <location>
        <begin position="12"/>
        <end position="30"/>
    </location>
</feature>
<dbReference type="STRING" id="13706.A0A1X2H3F7"/>
<dbReference type="Proteomes" id="UP000242180">
    <property type="component" value="Unassembled WGS sequence"/>
</dbReference>
<name>A0A1X2H3F7_SYNRA</name>
<keyword evidence="3" id="KW-0472">Membrane</keyword>
<organism evidence="5 6">
    <name type="scientific">Syncephalastrum racemosum</name>
    <name type="common">Filamentous fungus</name>
    <dbReference type="NCBI Taxonomy" id="13706"/>
    <lineage>
        <taxon>Eukaryota</taxon>
        <taxon>Fungi</taxon>
        <taxon>Fungi incertae sedis</taxon>
        <taxon>Mucoromycota</taxon>
        <taxon>Mucoromycotina</taxon>
        <taxon>Mucoromycetes</taxon>
        <taxon>Mucorales</taxon>
        <taxon>Syncephalastraceae</taxon>
        <taxon>Syncephalastrum</taxon>
    </lineage>
</organism>
<dbReference type="GO" id="GO:0047372">
    <property type="term" value="F:monoacylglycerol lipase activity"/>
    <property type="evidence" value="ECO:0007669"/>
    <property type="project" value="TreeGrafter"/>
</dbReference>
<keyword evidence="3" id="KW-0812">Transmembrane</keyword>
<accession>A0A1X2H3F7</accession>
<gene>
    <name evidence="5" type="ORF">BCR43DRAFT_498208</name>
</gene>
<dbReference type="InterPro" id="IPR000340">
    <property type="entry name" value="Dual-sp_phosphatase_cat-dom"/>
</dbReference>
<dbReference type="PROSITE" id="PS50056">
    <property type="entry name" value="TYR_PHOSPHATASE_2"/>
    <property type="match status" value="1"/>
</dbReference>
<dbReference type="PROSITE" id="PS00383">
    <property type="entry name" value="TYR_PHOSPHATASE_1"/>
    <property type="match status" value="1"/>
</dbReference>
<dbReference type="SUPFAM" id="SSF53474">
    <property type="entry name" value="alpha/beta-Hydrolases"/>
    <property type="match status" value="1"/>
</dbReference>
<keyword evidence="2" id="KW-0904">Protein phosphatase</keyword>
<keyword evidence="3" id="KW-1133">Transmembrane helix</keyword>
<dbReference type="EMBL" id="MCGN01000010">
    <property type="protein sequence ID" value="ORY92350.1"/>
    <property type="molecule type" value="Genomic_DNA"/>
</dbReference>
<evidence type="ECO:0000256" key="3">
    <source>
        <dbReference type="SAM" id="Phobius"/>
    </source>
</evidence>
<dbReference type="GO" id="GO:0016020">
    <property type="term" value="C:membrane"/>
    <property type="evidence" value="ECO:0007669"/>
    <property type="project" value="TreeGrafter"/>
</dbReference>
<comment type="caution">
    <text evidence="5">The sequence shown here is derived from an EMBL/GenBank/DDBJ whole genome shotgun (WGS) entry which is preliminary data.</text>
</comment>
<dbReference type="OMA" id="PGIRHGH"/>
<protein>
    <submittedName>
        <fullName evidence="5">Alpha/Beta hydrolase protein</fullName>
    </submittedName>
</protein>
<dbReference type="InterPro" id="IPR000387">
    <property type="entry name" value="Tyr_Pase_dom"/>
</dbReference>
<dbReference type="Gene3D" id="3.40.50.1820">
    <property type="entry name" value="alpha/beta hydrolase"/>
    <property type="match status" value="1"/>
</dbReference>
<evidence type="ECO:0000259" key="4">
    <source>
        <dbReference type="PROSITE" id="PS50056"/>
    </source>
</evidence>
<dbReference type="OrthoDB" id="428974at2759"/>
<dbReference type="InterPro" id="IPR029021">
    <property type="entry name" value="Prot-tyrosine_phosphatase-like"/>
</dbReference>
<keyword evidence="1 5" id="KW-0378">Hydrolase</keyword>
<dbReference type="InterPro" id="IPR016130">
    <property type="entry name" value="Tyr_Pase_AS"/>
</dbReference>
<evidence type="ECO:0000313" key="6">
    <source>
        <dbReference type="Proteomes" id="UP000242180"/>
    </source>
</evidence>
<evidence type="ECO:0000256" key="1">
    <source>
        <dbReference type="ARBA" id="ARBA00022801"/>
    </source>
</evidence>
<reference evidence="5 6" key="1">
    <citation type="submission" date="2016-07" db="EMBL/GenBank/DDBJ databases">
        <title>Pervasive Adenine N6-methylation of Active Genes in Fungi.</title>
        <authorList>
            <consortium name="DOE Joint Genome Institute"/>
            <person name="Mondo S.J."/>
            <person name="Dannebaum R.O."/>
            <person name="Kuo R.C."/>
            <person name="Labutti K."/>
            <person name="Haridas S."/>
            <person name="Kuo A."/>
            <person name="Salamov A."/>
            <person name="Ahrendt S.R."/>
            <person name="Lipzen A."/>
            <person name="Sullivan W."/>
            <person name="Andreopoulos W.B."/>
            <person name="Clum A."/>
            <person name="Lindquist E."/>
            <person name="Daum C."/>
            <person name="Ramamoorthy G.K."/>
            <person name="Gryganskyi A."/>
            <person name="Culley D."/>
            <person name="Magnuson J.K."/>
            <person name="James T.Y."/>
            <person name="O'Malley M.A."/>
            <person name="Stajich J.E."/>
            <person name="Spatafora J.W."/>
            <person name="Visel A."/>
            <person name="Grigoriev I.V."/>
        </authorList>
    </citation>
    <scope>NUCLEOTIDE SEQUENCE [LARGE SCALE GENOMIC DNA]</scope>
    <source>
        <strain evidence="5 6">NRRL 2496</strain>
    </source>
</reference>
<dbReference type="InterPro" id="IPR029058">
    <property type="entry name" value="AB_hydrolase_fold"/>
</dbReference>
<dbReference type="GO" id="GO:0046464">
    <property type="term" value="P:acylglycerol catabolic process"/>
    <property type="evidence" value="ECO:0007669"/>
    <property type="project" value="TreeGrafter"/>
</dbReference>
<dbReference type="Gene3D" id="3.90.190.10">
    <property type="entry name" value="Protein tyrosine phosphatase superfamily"/>
    <property type="match status" value="1"/>
</dbReference>
<dbReference type="InterPro" id="IPR020422">
    <property type="entry name" value="TYR_PHOSPHATASE_DUAL_dom"/>
</dbReference>
<dbReference type="InParanoid" id="A0A1X2H3F7"/>
<dbReference type="PANTHER" id="PTHR43798:SF5">
    <property type="entry name" value="MONOACYLGLYCEROL LIPASE ABHD6"/>
    <property type="match status" value="1"/>
</dbReference>
<dbReference type="GO" id="GO:0004721">
    <property type="term" value="F:phosphoprotein phosphatase activity"/>
    <property type="evidence" value="ECO:0007669"/>
    <property type="project" value="UniProtKB-KW"/>
</dbReference>
<dbReference type="Pfam" id="PF00782">
    <property type="entry name" value="DSPc"/>
    <property type="match status" value="1"/>
</dbReference>
<feature type="domain" description="Tyrosine specific protein phosphatases" evidence="4">
    <location>
        <begin position="481"/>
        <end position="537"/>
    </location>
</feature>